<accession>A0ABQ6I1P1</accession>
<dbReference type="EMBL" id="BSUK01000001">
    <property type="protein sequence ID" value="GMA23864.1"/>
    <property type="molecule type" value="Genomic_DNA"/>
</dbReference>
<reference evidence="3" key="1">
    <citation type="journal article" date="2019" name="Int. J. Syst. Evol. Microbiol.">
        <title>The Global Catalogue of Microorganisms (GCM) 10K type strain sequencing project: providing services to taxonomists for standard genome sequencing and annotation.</title>
        <authorList>
            <consortium name="The Broad Institute Genomics Platform"/>
            <consortium name="The Broad Institute Genome Sequencing Center for Infectious Disease"/>
            <person name="Wu L."/>
            <person name="Ma J."/>
        </authorList>
    </citation>
    <scope>NUCLEOTIDE SEQUENCE [LARGE SCALE GENOMIC DNA]</scope>
    <source>
        <strain evidence="3">NBRC 106348</strain>
    </source>
</reference>
<evidence type="ECO:0000313" key="3">
    <source>
        <dbReference type="Proteomes" id="UP001157091"/>
    </source>
</evidence>
<dbReference type="CDD" id="cd06661">
    <property type="entry name" value="GGCT_like"/>
    <property type="match status" value="1"/>
</dbReference>
<protein>
    <recommendedName>
        <fullName evidence="1">Gamma-glutamylcyclotransferase AIG2-like domain-containing protein</fullName>
    </recommendedName>
</protein>
<dbReference type="InterPro" id="IPR013024">
    <property type="entry name" value="GGCT-like"/>
</dbReference>
<evidence type="ECO:0000313" key="2">
    <source>
        <dbReference type="EMBL" id="GMA23864.1"/>
    </source>
</evidence>
<name>A0ABQ6I1P1_9MICO</name>
<dbReference type="SUPFAM" id="SSF110857">
    <property type="entry name" value="Gamma-glutamyl cyclotransferase-like"/>
    <property type="match status" value="1"/>
</dbReference>
<keyword evidence="3" id="KW-1185">Reference proteome</keyword>
<dbReference type="Proteomes" id="UP001157091">
    <property type="component" value="Unassembled WGS sequence"/>
</dbReference>
<dbReference type="InterPro" id="IPR036568">
    <property type="entry name" value="GGCT-like_sf"/>
</dbReference>
<comment type="caution">
    <text evidence="2">The sequence shown here is derived from an EMBL/GenBank/DDBJ whole genome shotgun (WGS) entry which is preliminary data.</text>
</comment>
<feature type="domain" description="Gamma-glutamylcyclotransferase AIG2-like" evidence="1">
    <location>
        <begin position="5"/>
        <end position="112"/>
    </location>
</feature>
<proteinExistence type="predicted"/>
<dbReference type="RefSeq" id="WP_284292773.1">
    <property type="nucleotide sequence ID" value="NZ_BSUK01000001.1"/>
</dbReference>
<dbReference type="Pfam" id="PF06094">
    <property type="entry name" value="GGACT"/>
    <property type="match status" value="1"/>
</dbReference>
<dbReference type="Gene3D" id="3.10.490.10">
    <property type="entry name" value="Gamma-glutamyl cyclotransferase-like"/>
    <property type="match status" value="1"/>
</dbReference>
<organism evidence="2 3">
    <name type="scientific">Luteimicrobium album</name>
    <dbReference type="NCBI Taxonomy" id="1054550"/>
    <lineage>
        <taxon>Bacteria</taxon>
        <taxon>Bacillati</taxon>
        <taxon>Actinomycetota</taxon>
        <taxon>Actinomycetes</taxon>
        <taxon>Micrococcales</taxon>
        <taxon>Luteimicrobium</taxon>
    </lineage>
</organism>
<dbReference type="InterPro" id="IPR009288">
    <property type="entry name" value="AIG2-like_dom"/>
</dbReference>
<gene>
    <name evidence="2" type="ORF">GCM10025864_16230</name>
</gene>
<evidence type="ECO:0000259" key="1">
    <source>
        <dbReference type="Pfam" id="PF06094"/>
    </source>
</evidence>
<sequence>MTELLFSYGTLRLPTVQRANFGRLLDGTNDTLPGFRLGTVRITDPAVVAQSGSDEHPVLVRTDDPRDQVAGTALEVTPDDLTAADAYEVDDYVRTRTTLASGREAWVYVAADDA</sequence>